<keyword evidence="1" id="KW-0732">Signal</keyword>
<feature type="chain" id="PRO_5004222817" evidence="1">
    <location>
        <begin position="21"/>
        <end position="172"/>
    </location>
</feature>
<dbReference type="AlphaFoldDB" id="Q39728"/>
<dbReference type="GO" id="GO:0051707">
    <property type="term" value="P:response to other organism"/>
    <property type="evidence" value="ECO:0007669"/>
    <property type="project" value="UniProtKB-ARBA"/>
</dbReference>
<dbReference type="EMBL" id="U02515">
    <property type="protein sequence ID" value="AAA19577.1"/>
    <property type="molecule type" value="mRNA"/>
</dbReference>
<dbReference type="Gene3D" id="2.90.10.10">
    <property type="entry name" value="Bulb-type lectin domain"/>
    <property type="match status" value="1"/>
</dbReference>
<proteinExistence type="evidence at transcript level"/>
<name>Q39728_EPIHE</name>
<evidence type="ECO:0000256" key="1">
    <source>
        <dbReference type="SAM" id="SignalP"/>
    </source>
</evidence>
<evidence type="ECO:0000313" key="3">
    <source>
        <dbReference type="EMBL" id="AAA19577.1"/>
    </source>
</evidence>
<dbReference type="CDD" id="cd00028">
    <property type="entry name" value="B_lectin"/>
    <property type="match status" value="1"/>
</dbReference>
<sequence length="172" mass="18336">MASSIMTLLLCAASLTLLLAIPSSGDNHLLTGQRLTTGSFLTEGGFTFIMQSDCNLVLYDLNRPIWASGTYGKGTGCFLSMQSDGNLVVYDVRNIAIWASNTARNNGNYLLILQKDRNVVIYSQPIWATTTNIRGSAGVVIAPALNGTVGVSGAEQNKVSEMTNILEVTANV</sequence>
<feature type="domain" description="Bulb-type lectin" evidence="2">
    <location>
        <begin position="26"/>
        <end position="134"/>
    </location>
</feature>
<dbReference type="InterPro" id="IPR001480">
    <property type="entry name" value="Bulb-type_lectin_dom"/>
</dbReference>
<dbReference type="SMR" id="Q39728"/>
<dbReference type="SMART" id="SM00108">
    <property type="entry name" value="B_lectin"/>
    <property type="match status" value="1"/>
</dbReference>
<dbReference type="PIR" id="S43462">
    <property type="entry name" value="S43462"/>
</dbReference>
<reference evidence="3" key="1">
    <citation type="journal article" date="1994" name="Eur. J. Biochem.">
        <title>Characterization and molecular cloning of mannose-binding lectins from the Orchidaceae species Listera ovata, Epipactis helleborine and Cymbidium hybrid.</title>
        <authorList>
            <person name="Van Damme J.M."/>
            <person name="Smeets K."/>
            <person name="Torrekens S."/>
            <person name="Van Leuven F."/>
            <person name="Peumans W.J."/>
        </authorList>
    </citation>
    <scope>NUCLEOTIDE SEQUENCE</scope>
</reference>
<organism evidence="3">
    <name type="scientific">Epipactis helleborine</name>
    <name type="common">Broad-leaved helleborine</name>
    <name type="synonym">Serapias helleborine</name>
    <dbReference type="NCBI Taxonomy" id="28472"/>
    <lineage>
        <taxon>Eukaryota</taxon>
        <taxon>Viridiplantae</taxon>
        <taxon>Streptophyta</taxon>
        <taxon>Embryophyta</taxon>
        <taxon>Tracheophyta</taxon>
        <taxon>Spermatophyta</taxon>
        <taxon>Magnoliopsida</taxon>
        <taxon>Liliopsida</taxon>
        <taxon>Asparagales</taxon>
        <taxon>Orchidaceae</taxon>
        <taxon>Epidendroideae</taxon>
        <taxon>Neottieae</taxon>
        <taxon>Epipactis</taxon>
    </lineage>
</organism>
<evidence type="ECO:0000259" key="2">
    <source>
        <dbReference type="PROSITE" id="PS50927"/>
    </source>
</evidence>
<protein>
    <submittedName>
        <fullName evidence="3">Lectin</fullName>
    </submittedName>
</protein>
<dbReference type="InterPro" id="IPR036426">
    <property type="entry name" value="Bulb-type_lectin_dom_sf"/>
</dbReference>
<dbReference type="PROSITE" id="PS50927">
    <property type="entry name" value="BULB_LECTIN"/>
    <property type="match status" value="1"/>
</dbReference>
<feature type="signal peptide" evidence="1">
    <location>
        <begin position="1"/>
        <end position="20"/>
    </location>
</feature>
<dbReference type="SUPFAM" id="SSF51110">
    <property type="entry name" value="alpha-D-mannose-specific plant lectins"/>
    <property type="match status" value="1"/>
</dbReference>
<accession>Q39728</accession>